<evidence type="ECO:0000313" key="2">
    <source>
        <dbReference type="Proteomes" id="UP001165960"/>
    </source>
</evidence>
<evidence type="ECO:0000313" key="1">
    <source>
        <dbReference type="EMBL" id="KAJ9053596.1"/>
    </source>
</evidence>
<sequence length="79" mass="8885">MELDTMNKSRSHIHSPKKDVHTRPSSSSHSEQELIPPENLDFIDVEEERIALNQTSVSVSSTLTSPRTRPRSPSEDTLS</sequence>
<comment type="caution">
    <text evidence="1">The sequence shown here is derived from an EMBL/GenBank/DDBJ whole genome shotgun (WGS) entry which is preliminary data.</text>
</comment>
<accession>A0ACC2RU31</accession>
<organism evidence="1 2">
    <name type="scientific">Entomophthora muscae</name>
    <dbReference type="NCBI Taxonomy" id="34485"/>
    <lineage>
        <taxon>Eukaryota</taxon>
        <taxon>Fungi</taxon>
        <taxon>Fungi incertae sedis</taxon>
        <taxon>Zoopagomycota</taxon>
        <taxon>Entomophthoromycotina</taxon>
        <taxon>Entomophthoromycetes</taxon>
        <taxon>Entomophthorales</taxon>
        <taxon>Entomophthoraceae</taxon>
        <taxon>Entomophthora</taxon>
    </lineage>
</organism>
<gene>
    <name evidence="1" type="ORF">DSO57_1022741</name>
</gene>
<protein>
    <submittedName>
        <fullName evidence="1">Uncharacterized protein</fullName>
    </submittedName>
</protein>
<keyword evidence="2" id="KW-1185">Reference proteome</keyword>
<proteinExistence type="predicted"/>
<reference evidence="1" key="1">
    <citation type="submission" date="2022-04" db="EMBL/GenBank/DDBJ databases">
        <title>Genome of the entomopathogenic fungus Entomophthora muscae.</title>
        <authorList>
            <person name="Elya C."/>
            <person name="Lovett B.R."/>
            <person name="Lee E."/>
            <person name="Macias A.M."/>
            <person name="Hajek A.E."/>
            <person name="De Bivort B.L."/>
            <person name="Kasson M.T."/>
            <person name="De Fine Licht H.H."/>
            <person name="Stajich J.E."/>
        </authorList>
    </citation>
    <scope>NUCLEOTIDE SEQUENCE</scope>
    <source>
        <strain evidence="1">Berkeley</strain>
    </source>
</reference>
<name>A0ACC2RU31_9FUNG</name>
<dbReference type="EMBL" id="QTSX02006505">
    <property type="protein sequence ID" value="KAJ9053596.1"/>
    <property type="molecule type" value="Genomic_DNA"/>
</dbReference>
<dbReference type="Proteomes" id="UP001165960">
    <property type="component" value="Unassembled WGS sequence"/>
</dbReference>